<evidence type="ECO:0000256" key="4">
    <source>
        <dbReference type="ARBA" id="ARBA00023242"/>
    </source>
</evidence>
<dbReference type="InterPro" id="IPR019403">
    <property type="entry name" value="Mediator_Med19_met"/>
</dbReference>
<sequence>MPSPRELTGAVDLITHYKLLPHHEFFCKKSLPVSIADTHYLHNVVGDTEIRKGEGMQLDQLIQNPSYSLDGNTRIRPFDLNALSEAFHLRETTPVELPSITLFSAIFDMLTLSRTQEAWEEKGVPTIAGKSKGESKDKDRKHKKHKDGDKEKDKERKKHKHRHKDRSKDKDKKKDKSGHQDAGGEHSKKHHDKKRKHDGDEDVNDIHRHKKSKSLECLADFESKEGGHNLLHCCLDV</sequence>
<keyword evidence="2" id="KW-0805">Transcription regulation</keyword>
<keyword evidence="7" id="KW-1185">Reference proteome</keyword>
<evidence type="ECO:0008006" key="8">
    <source>
        <dbReference type="Google" id="ProtNLM"/>
    </source>
</evidence>
<evidence type="ECO:0000313" key="6">
    <source>
        <dbReference type="EnsemblPlants" id="AUR62028631-RA:cds"/>
    </source>
</evidence>
<feature type="region of interest" description="Disordered" evidence="5">
    <location>
        <begin position="118"/>
        <end position="213"/>
    </location>
</feature>
<evidence type="ECO:0000313" key="7">
    <source>
        <dbReference type="Proteomes" id="UP000596660"/>
    </source>
</evidence>
<dbReference type="Proteomes" id="UP000596660">
    <property type="component" value="Unplaced"/>
</dbReference>
<reference evidence="6" key="2">
    <citation type="submission" date="2021-03" db="UniProtKB">
        <authorList>
            <consortium name="EnsemblPlants"/>
        </authorList>
    </citation>
    <scope>IDENTIFICATION</scope>
</reference>
<evidence type="ECO:0000256" key="2">
    <source>
        <dbReference type="ARBA" id="ARBA00023015"/>
    </source>
</evidence>
<evidence type="ECO:0000256" key="5">
    <source>
        <dbReference type="SAM" id="MobiDB-lite"/>
    </source>
</evidence>
<dbReference type="GO" id="GO:0003712">
    <property type="term" value="F:transcription coregulator activity"/>
    <property type="evidence" value="ECO:0007669"/>
    <property type="project" value="InterPro"/>
</dbReference>
<accession>A0A803MFN7</accession>
<proteinExistence type="predicted"/>
<dbReference type="AlphaFoldDB" id="A0A803MFN7"/>
<protein>
    <recommendedName>
        <fullName evidence="8">Mediator of RNA polymerase II transcription subunit 19a</fullName>
    </recommendedName>
</protein>
<dbReference type="PANTHER" id="PTHR22536:SF1">
    <property type="entry name" value="MEDIATOR OF RNA POLYMERASE II TRANSCRIPTION SUBUNIT 19"/>
    <property type="match status" value="1"/>
</dbReference>
<evidence type="ECO:0000256" key="3">
    <source>
        <dbReference type="ARBA" id="ARBA00023163"/>
    </source>
</evidence>
<dbReference type="Gramene" id="AUR62028631-RA">
    <property type="protein sequence ID" value="AUR62028631-RA:cds"/>
    <property type="gene ID" value="AUR62028631"/>
</dbReference>
<feature type="compositionally biased region" description="Basic and acidic residues" evidence="5">
    <location>
        <begin position="166"/>
        <end position="186"/>
    </location>
</feature>
<evidence type="ECO:0000256" key="1">
    <source>
        <dbReference type="ARBA" id="ARBA00004123"/>
    </source>
</evidence>
<dbReference type="GO" id="GO:0016592">
    <property type="term" value="C:mediator complex"/>
    <property type="evidence" value="ECO:0007669"/>
    <property type="project" value="InterPro"/>
</dbReference>
<comment type="subcellular location">
    <subcellularLocation>
        <location evidence="1">Nucleus</location>
    </subcellularLocation>
</comment>
<feature type="compositionally biased region" description="Basic residues" evidence="5">
    <location>
        <begin position="187"/>
        <end position="196"/>
    </location>
</feature>
<organism evidence="6 7">
    <name type="scientific">Chenopodium quinoa</name>
    <name type="common">Quinoa</name>
    <dbReference type="NCBI Taxonomy" id="63459"/>
    <lineage>
        <taxon>Eukaryota</taxon>
        <taxon>Viridiplantae</taxon>
        <taxon>Streptophyta</taxon>
        <taxon>Embryophyta</taxon>
        <taxon>Tracheophyta</taxon>
        <taxon>Spermatophyta</taxon>
        <taxon>Magnoliopsida</taxon>
        <taxon>eudicotyledons</taxon>
        <taxon>Gunneridae</taxon>
        <taxon>Pentapetalae</taxon>
        <taxon>Caryophyllales</taxon>
        <taxon>Chenopodiaceae</taxon>
        <taxon>Chenopodioideae</taxon>
        <taxon>Atripliceae</taxon>
        <taxon>Chenopodium</taxon>
    </lineage>
</organism>
<dbReference type="OMA" id="PHYEFFG"/>
<dbReference type="PANTHER" id="PTHR22536">
    <property type="entry name" value="LUNG CANCER METASTASIS-RELATED LCMR1 PROTEIN"/>
    <property type="match status" value="1"/>
</dbReference>
<keyword evidence="4" id="KW-0539">Nucleus</keyword>
<dbReference type="EnsemblPlants" id="AUR62028631-RA">
    <property type="protein sequence ID" value="AUR62028631-RA:cds"/>
    <property type="gene ID" value="AUR62028631"/>
</dbReference>
<reference evidence="6" key="1">
    <citation type="journal article" date="2017" name="Nature">
        <title>The genome of Chenopodium quinoa.</title>
        <authorList>
            <person name="Jarvis D.E."/>
            <person name="Ho Y.S."/>
            <person name="Lightfoot D.J."/>
            <person name="Schmoeckel S.M."/>
            <person name="Li B."/>
            <person name="Borm T.J.A."/>
            <person name="Ohyanagi H."/>
            <person name="Mineta K."/>
            <person name="Michell C.T."/>
            <person name="Saber N."/>
            <person name="Kharbatia N.M."/>
            <person name="Rupper R.R."/>
            <person name="Sharp A.R."/>
            <person name="Dally N."/>
            <person name="Boughton B.A."/>
            <person name="Woo Y.H."/>
            <person name="Gao G."/>
            <person name="Schijlen E.G.W.M."/>
            <person name="Guo X."/>
            <person name="Momin A.A."/>
            <person name="Negrao S."/>
            <person name="Al-Babili S."/>
            <person name="Gehring C."/>
            <person name="Roessner U."/>
            <person name="Jung C."/>
            <person name="Murphy K."/>
            <person name="Arold S.T."/>
            <person name="Gojobori T."/>
            <person name="van der Linden C.G."/>
            <person name="van Loo E.N."/>
            <person name="Jellen E.N."/>
            <person name="Maughan P.J."/>
            <person name="Tester M."/>
        </authorList>
    </citation>
    <scope>NUCLEOTIDE SEQUENCE [LARGE SCALE GENOMIC DNA]</scope>
    <source>
        <strain evidence="6">cv. PI 614886</strain>
    </source>
</reference>
<dbReference type="GO" id="GO:0045944">
    <property type="term" value="P:positive regulation of transcription by RNA polymerase II"/>
    <property type="evidence" value="ECO:0007669"/>
    <property type="project" value="TreeGrafter"/>
</dbReference>
<keyword evidence="3" id="KW-0804">Transcription</keyword>
<feature type="compositionally biased region" description="Basic residues" evidence="5">
    <location>
        <begin position="155"/>
        <end position="165"/>
    </location>
</feature>
<name>A0A803MFN7_CHEQI</name>